<evidence type="ECO:0000256" key="3">
    <source>
        <dbReference type="ARBA" id="ARBA00023002"/>
    </source>
</evidence>
<dbReference type="InterPro" id="IPR036291">
    <property type="entry name" value="NAD(P)-bd_dom_sf"/>
</dbReference>
<evidence type="ECO:0000256" key="6">
    <source>
        <dbReference type="ARBA" id="ARBA00047561"/>
    </source>
</evidence>
<keyword evidence="5" id="KW-0627">Porphyrin biosynthesis</keyword>
<dbReference type="InterPro" id="IPR028281">
    <property type="entry name" value="Sirohaem_synthase_central"/>
</dbReference>
<dbReference type="Proteomes" id="UP000192569">
    <property type="component" value="Chromosome I"/>
</dbReference>
<name>A0A1W1VY19_9FIRM</name>
<comment type="catalytic activity">
    <reaction evidence="6">
        <text>precorrin-2 + NAD(+) = sirohydrochlorin + NADH + 2 H(+)</text>
        <dbReference type="Rhea" id="RHEA:15613"/>
        <dbReference type="ChEBI" id="CHEBI:15378"/>
        <dbReference type="ChEBI" id="CHEBI:57540"/>
        <dbReference type="ChEBI" id="CHEBI:57945"/>
        <dbReference type="ChEBI" id="CHEBI:58351"/>
        <dbReference type="ChEBI" id="CHEBI:58827"/>
        <dbReference type="EC" id="1.3.1.76"/>
    </reaction>
</comment>
<dbReference type="Pfam" id="PF13241">
    <property type="entry name" value="NAD_binding_7"/>
    <property type="match status" value="1"/>
</dbReference>
<evidence type="ECO:0000256" key="5">
    <source>
        <dbReference type="ARBA" id="ARBA00023244"/>
    </source>
</evidence>
<organism evidence="8 9">
    <name type="scientific">Thermanaeromonas toyohensis ToBE</name>
    <dbReference type="NCBI Taxonomy" id="698762"/>
    <lineage>
        <taxon>Bacteria</taxon>
        <taxon>Bacillati</taxon>
        <taxon>Bacillota</taxon>
        <taxon>Clostridia</taxon>
        <taxon>Neomoorellales</taxon>
        <taxon>Neomoorellaceae</taxon>
        <taxon>Thermanaeromonas</taxon>
    </lineage>
</organism>
<dbReference type="InterPro" id="IPR006367">
    <property type="entry name" value="Sirohaem_synthase_N"/>
</dbReference>
<accession>A0A1W1VY19</accession>
<dbReference type="GO" id="GO:0019354">
    <property type="term" value="P:siroheme biosynthetic process"/>
    <property type="evidence" value="ECO:0007669"/>
    <property type="project" value="UniProtKB-UniPathway"/>
</dbReference>
<dbReference type="RefSeq" id="WP_157109932.1">
    <property type="nucleotide sequence ID" value="NZ_LT838272.1"/>
</dbReference>
<dbReference type="AlphaFoldDB" id="A0A1W1VY19"/>
<evidence type="ECO:0000313" key="8">
    <source>
        <dbReference type="EMBL" id="SMB98143.1"/>
    </source>
</evidence>
<evidence type="ECO:0000259" key="7">
    <source>
        <dbReference type="Pfam" id="PF14824"/>
    </source>
</evidence>
<comment type="pathway">
    <text evidence="1">Porphyrin-containing compound metabolism; siroheme biosynthesis; sirohydrochlorin from precorrin-2: step 1/1.</text>
</comment>
<dbReference type="SUPFAM" id="SSF51735">
    <property type="entry name" value="NAD(P)-binding Rossmann-fold domains"/>
    <property type="match status" value="1"/>
</dbReference>
<dbReference type="SUPFAM" id="SSF75615">
    <property type="entry name" value="Siroheme synthase middle domains-like"/>
    <property type="match status" value="1"/>
</dbReference>
<dbReference type="OrthoDB" id="9773765at2"/>
<dbReference type="EMBL" id="LT838272">
    <property type="protein sequence ID" value="SMB98143.1"/>
    <property type="molecule type" value="Genomic_DNA"/>
</dbReference>
<dbReference type="InterPro" id="IPR042518">
    <property type="entry name" value="SirC_C"/>
</dbReference>
<dbReference type="GO" id="GO:0043115">
    <property type="term" value="F:precorrin-2 dehydrogenase activity"/>
    <property type="evidence" value="ECO:0007669"/>
    <property type="project" value="UniProtKB-EC"/>
</dbReference>
<evidence type="ECO:0000256" key="2">
    <source>
        <dbReference type="ARBA" id="ARBA00012400"/>
    </source>
</evidence>
<dbReference type="PANTHER" id="PTHR35330:SF1">
    <property type="entry name" value="SIROHEME BIOSYNTHESIS PROTEIN MET8"/>
    <property type="match status" value="1"/>
</dbReference>
<protein>
    <recommendedName>
        <fullName evidence="2">precorrin-2 dehydrogenase</fullName>
        <ecNumber evidence="2">1.3.1.76</ecNumber>
    </recommendedName>
</protein>
<dbReference type="PANTHER" id="PTHR35330">
    <property type="entry name" value="SIROHEME BIOSYNTHESIS PROTEIN MET8"/>
    <property type="match status" value="1"/>
</dbReference>
<keyword evidence="4" id="KW-0520">NAD</keyword>
<dbReference type="Gene3D" id="1.10.8.610">
    <property type="entry name" value="SirC, precorrin-2 dehydrogenase, C-terminal helical domain-like"/>
    <property type="match status" value="1"/>
</dbReference>
<dbReference type="Gene3D" id="3.40.50.720">
    <property type="entry name" value="NAD(P)-binding Rossmann-like Domain"/>
    <property type="match status" value="1"/>
</dbReference>
<sequence length="212" mass="23591">MVYYPIFLQLKDQPCLVVGGGQVGERKVEGLLKVGARVTVVSPEVTPHLAGLAQEGCIEWQPRKYEPADLKGKVLVFVATQDRLLNAQVARDCQAVGIWVNVADAPKESTFLVPAVVRKGSLQVAVSTGGQSPALAALLKKRLEKILRKEYSAFVQFLGELRPILKQKFPEDQKKRARILRKLARDTKLLNLIARGEKKAARERVDQWLSGW</sequence>
<evidence type="ECO:0000313" key="9">
    <source>
        <dbReference type="Proteomes" id="UP000192569"/>
    </source>
</evidence>
<dbReference type="EC" id="1.3.1.76" evidence="2"/>
<dbReference type="GO" id="GO:0004325">
    <property type="term" value="F:ferrochelatase activity"/>
    <property type="evidence" value="ECO:0007669"/>
    <property type="project" value="InterPro"/>
</dbReference>
<evidence type="ECO:0000256" key="4">
    <source>
        <dbReference type="ARBA" id="ARBA00023027"/>
    </source>
</evidence>
<evidence type="ECO:0000256" key="1">
    <source>
        <dbReference type="ARBA" id="ARBA00005010"/>
    </source>
</evidence>
<proteinExistence type="predicted"/>
<gene>
    <name evidence="8" type="ORF">SAMN00808754_2155</name>
</gene>
<dbReference type="NCBIfam" id="TIGR01470">
    <property type="entry name" value="cysG_Nterm"/>
    <property type="match status" value="1"/>
</dbReference>
<dbReference type="InterPro" id="IPR028161">
    <property type="entry name" value="Met8-like"/>
</dbReference>
<dbReference type="STRING" id="698762.SAMN00808754_2155"/>
<keyword evidence="3" id="KW-0560">Oxidoreductase</keyword>
<feature type="domain" description="Siroheme synthase central" evidence="7">
    <location>
        <begin position="120"/>
        <end position="145"/>
    </location>
</feature>
<dbReference type="UniPathway" id="UPA00262">
    <property type="reaction ID" value="UER00222"/>
</dbReference>
<reference evidence="8 9" key="1">
    <citation type="submission" date="2017-04" db="EMBL/GenBank/DDBJ databases">
        <authorList>
            <person name="Afonso C.L."/>
            <person name="Miller P.J."/>
            <person name="Scott M.A."/>
            <person name="Spackman E."/>
            <person name="Goraichik I."/>
            <person name="Dimitrov K.M."/>
            <person name="Suarez D.L."/>
            <person name="Swayne D.E."/>
        </authorList>
    </citation>
    <scope>NUCLEOTIDE SEQUENCE [LARGE SCALE GENOMIC DNA]</scope>
    <source>
        <strain evidence="8 9">ToBE</strain>
    </source>
</reference>
<keyword evidence="9" id="KW-1185">Reference proteome</keyword>
<dbReference type="Pfam" id="PF14824">
    <property type="entry name" value="Sirohm_synth_M"/>
    <property type="match status" value="1"/>
</dbReference>